<dbReference type="AlphaFoldDB" id="A0AAQ3JRV8"/>
<sequence length="168" mass="19517">MDRFLKQYDIELIRNTMMKHEEIFRNQLHELHHLYRIQKMLIAELRSKGLNLQSPANANSSTVTDATTRLWSSTSISETSHNSHVNNMLSLKKLNICSKDPWRVQKTFDLEQPTEEYNLTDESTARKQSILHGKHLKEERNTEGPHNWTDDENGIELTLSIGCGTDKK</sequence>
<dbReference type="Proteomes" id="UP001327560">
    <property type="component" value="Chromosome 1"/>
</dbReference>
<reference evidence="1 2" key="1">
    <citation type="submission" date="2023-10" db="EMBL/GenBank/DDBJ databases">
        <title>Chromosome-scale genome assembly provides insights into flower coloration mechanisms of Canna indica.</title>
        <authorList>
            <person name="Li C."/>
        </authorList>
    </citation>
    <scope>NUCLEOTIDE SEQUENCE [LARGE SCALE GENOMIC DNA]</scope>
    <source>
        <tissue evidence="1">Flower</tissue>
    </source>
</reference>
<dbReference type="PANTHER" id="PTHR33167">
    <property type="entry name" value="TRANSCRIPTION FACTOR, PUTATIVE (DUF863)-RELATED"/>
    <property type="match status" value="1"/>
</dbReference>
<organism evidence="1 2">
    <name type="scientific">Canna indica</name>
    <name type="common">Indian-shot</name>
    <dbReference type="NCBI Taxonomy" id="4628"/>
    <lineage>
        <taxon>Eukaryota</taxon>
        <taxon>Viridiplantae</taxon>
        <taxon>Streptophyta</taxon>
        <taxon>Embryophyta</taxon>
        <taxon>Tracheophyta</taxon>
        <taxon>Spermatophyta</taxon>
        <taxon>Magnoliopsida</taxon>
        <taxon>Liliopsida</taxon>
        <taxon>Zingiberales</taxon>
        <taxon>Cannaceae</taxon>
        <taxon>Canna</taxon>
    </lineage>
</organism>
<name>A0AAQ3JRV8_9LILI</name>
<accession>A0AAQ3JRV8</accession>
<protein>
    <submittedName>
        <fullName evidence="1">Uncharacterized protein</fullName>
    </submittedName>
</protein>
<proteinExistence type="predicted"/>
<gene>
    <name evidence="1" type="ORF">Cni_G03080</name>
</gene>
<evidence type="ECO:0000313" key="2">
    <source>
        <dbReference type="Proteomes" id="UP001327560"/>
    </source>
</evidence>
<evidence type="ECO:0000313" key="1">
    <source>
        <dbReference type="EMBL" id="WOK94378.1"/>
    </source>
</evidence>
<dbReference type="EMBL" id="CP136890">
    <property type="protein sequence ID" value="WOK94378.1"/>
    <property type="molecule type" value="Genomic_DNA"/>
</dbReference>
<dbReference type="PANTHER" id="PTHR33167:SF26">
    <property type="entry name" value="EXPRESSED PROTEIN"/>
    <property type="match status" value="1"/>
</dbReference>
<keyword evidence="2" id="KW-1185">Reference proteome</keyword>